<accession>A0A9J5W017</accession>
<sequence length="70" mass="8350">MDFALCLTSFLYSCTKTFNSVPALRKAVILGYNPIRPWMSVVYRWLYDFNSREYFYDGLSYGTQHTLRNF</sequence>
<organism evidence="1 2">
    <name type="scientific">Solanum commersonii</name>
    <name type="common">Commerson's wild potato</name>
    <name type="synonym">Commerson's nightshade</name>
    <dbReference type="NCBI Taxonomy" id="4109"/>
    <lineage>
        <taxon>Eukaryota</taxon>
        <taxon>Viridiplantae</taxon>
        <taxon>Streptophyta</taxon>
        <taxon>Embryophyta</taxon>
        <taxon>Tracheophyta</taxon>
        <taxon>Spermatophyta</taxon>
        <taxon>Magnoliopsida</taxon>
        <taxon>eudicotyledons</taxon>
        <taxon>Gunneridae</taxon>
        <taxon>Pentapetalae</taxon>
        <taxon>asterids</taxon>
        <taxon>lamiids</taxon>
        <taxon>Solanales</taxon>
        <taxon>Solanaceae</taxon>
        <taxon>Solanoideae</taxon>
        <taxon>Solaneae</taxon>
        <taxon>Solanum</taxon>
    </lineage>
</organism>
<comment type="caution">
    <text evidence="1">The sequence shown here is derived from an EMBL/GenBank/DDBJ whole genome shotgun (WGS) entry which is preliminary data.</text>
</comment>
<keyword evidence="2" id="KW-1185">Reference proteome</keyword>
<gene>
    <name evidence="1" type="ORF">H5410_064223</name>
</gene>
<protein>
    <submittedName>
        <fullName evidence="1">Uncharacterized protein</fullName>
    </submittedName>
</protein>
<dbReference type="AlphaFoldDB" id="A0A9J5W017"/>
<dbReference type="Proteomes" id="UP000824120">
    <property type="component" value="Unassembled WGS sequence"/>
</dbReference>
<proteinExistence type="predicted"/>
<dbReference type="OrthoDB" id="10260134at2759"/>
<name>A0A9J5W017_SOLCO</name>
<evidence type="ECO:0000313" key="1">
    <source>
        <dbReference type="EMBL" id="KAG5568769.1"/>
    </source>
</evidence>
<reference evidence="1" key="1">
    <citation type="submission" date="2020-09" db="EMBL/GenBank/DDBJ databases">
        <title>De no assembly of potato wild relative species, Solanum commersonii.</title>
        <authorList>
            <person name="Cho K."/>
        </authorList>
    </citation>
    <scope>NUCLEOTIDE SEQUENCE</scope>
    <source>
        <strain evidence="1">LZ3.2</strain>
        <tissue evidence="1">Leaf</tissue>
    </source>
</reference>
<dbReference type="EMBL" id="JACXVP010000050">
    <property type="protein sequence ID" value="KAG5568769.1"/>
    <property type="molecule type" value="Genomic_DNA"/>
</dbReference>
<evidence type="ECO:0000313" key="2">
    <source>
        <dbReference type="Proteomes" id="UP000824120"/>
    </source>
</evidence>